<evidence type="ECO:0000256" key="6">
    <source>
        <dbReference type="ARBA" id="ARBA00022723"/>
    </source>
</evidence>
<evidence type="ECO:0000256" key="12">
    <source>
        <dbReference type="SAM" id="Phobius"/>
    </source>
</evidence>
<dbReference type="Pfam" id="PF02163">
    <property type="entry name" value="Peptidase_M50"/>
    <property type="match status" value="1"/>
</dbReference>
<keyword evidence="9 12" id="KW-1133">Transmembrane helix</keyword>
<dbReference type="PANTHER" id="PTHR39188">
    <property type="entry name" value="MEMBRANE-ASSOCIATED ZINC METALLOPROTEASE M50B"/>
    <property type="match status" value="1"/>
</dbReference>
<dbReference type="PANTHER" id="PTHR39188:SF3">
    <property type="entry name" value="STAGE IV SPORULATION PROTEIN FB"/>
    <property type="match status" value="1"/>
</dbReference>
<feature type="transmembrane region" description="Helical" evidence="12">
    <location>
        <begin position="30"/>
        <end position="47"/>
    </location>
</feature>
<evidence type="ECO:0000256" key="3">
    <source>
        <dbReference type="ARBA" id="ARBA00007931"/>
    </source>
</evidence>
<evidence type="ECO:0000313" key="14">
    <source>
        <dbReference type="EMBL" id="MBF5058810.1"/>
    </source>
</evidence>
<comment type="similarity">
    <text evidence="3">Belongs to the peptidase M50B family.</text>
</comment>
<evidence type="ECO:0000256" key="1">
    <source>
        <dbReference type="ARBA" id="ARBA00001947"/>
    </source>
</evidence>
<name>A0ABS0AZQ2_9BACT</name>
<keyword evidence="15" id="KW-1185">Reference proteome</keyword>
<evidence type="ECO:0000256" key="7">
    <source>
        <dbReference type="ARBA" id="ARBA00022801"/>
    </source>
</evidence>
<dbReference type="Proteomes" id="UP001194714">
    <property type="component" value="Unassembled WGS sequence"/>
</dbReference>
<dbReference type="InterPro" id="IPR008915">
    <property type="entry name" value="Peptidase_M50"/>
</dbReference>
<accession>A0ABS0AZQ2</accession>
<keyword evidence="5 12" id="KW-0812">Transmembrane</keyword>
<dbReference type="RefSeq" id="WP_194847098.1">
    <property type="nucleotide sequence ID" value="NZ_JAAEJV010000004.1"/>
</dbReference>
<dbReference type="EMBL" id="JAAEJV010000004">
    <property type="protein sequence ID" value="MBF5058810.1"/>
    <property type="molecule type" value="Genomic_DNA"/>
</dbReference>
<comment type="cofactor">
    <cofactor evidence="1">
        <name>Zn(2+)</name>
        <dbReference type="ChEBI" id="CHEBI:29105"/>
    </cofactor>
</comment>
<keyword evidence="4" id="KW-0645">Protease</keyword>
<evidence type="ECO:0000256" key="9">
    <source>
        <dbReference type="ARBA" id="ARBA00022989"/>
    </source>
</evidence>
<evidence type="ECO:0000256" key="2">
    <source>
        <dbReference type="ARBA" id="ARBA00004141"/>
    </source>
</evidence>
<feature type="transmembrane region" description="Helical" evidence="12">
    <location>
        <begin position="169"/>
        <end position="196"/>
    </location>
</feature>
<feature type="transmembrane region" description="Helical" evidence="12">
    <location>
        <begin position="6"/>
        <end position="23"/>
    </location>
</feature>
<comment type="subcellular location">
    <subcellularLocation>
        <location evidence="2">Membrane</location>
        <topology evidence="2">Multi-pass membrane protein</topology>
    </subcellularLocation>
</comment>
<evidence type="ECO:0000256" key="11">
    <source>
        <dbReference type="ARBA" id="ARBA00023136"/>
    </source>
</evidence>
<sequence>MKIPVKISPFFFVTAGLIGWINTMQTSHPFILTLIWIGVIFVSILVHEYGHALTSRYFGQKPRIQLVAFGGLTYPEGPRLCGWREFLVVLNGPIFGFLLFLCALFLLSTEFFENPYILYTLKILTWVNLFWTVVNLLPVMPLDGGQLLRVVFESICGAKGIKYATFTSMFLSVGFSITFFFIGYFLIGAIFFLFAFQNFNAWKQSRVMTESDRNDDLTGKLKEIEDHLNANQREEAMPKLEEVREKAKKGMIFNLTTQYLASLKAEKNDHQAVYDLLKPIKSHLNPESKIYLHQAAYEVKDYPLVIELAGPAFQLLPNPQIAVRSAEACAALSQVEPAVGWLHAAQKAGIEDLSPIVAKEAFNNIRNNPDFKV</sequence>
<keyword evidence="11 12" id="KW-0472">Membrane</keyword>
<protein>
    <recommendedName>
        <fullName evidence="13">Peptidase M50 domain-containing protein</fullName>
    </recommendedName>
</protein>
<feature type="transmembrane region" description="Helical" evidence="12">
    <location>
        <begin position="119"/>
        <end position="140"/>
    </location>
</feature>
<feature type="domain" description="Peptidase M50" evidence="13">
    <location>
        <begin position="117"/>
        <end position="178"/>
    </location>
</feature>
<organism evidence="14 15">
    <name type="scientific">Candidatus Neptunichlamydia vexilliferae</name>
    <dbReference type="NCBI Taxonomy" id="1651774"/>
    <lineage>
        <taxon>Bacteria</taxon>
        <taxon>Pseudomonadati</taxon>
        <taxon>Chlamydiota</taxon>
        <taxon>Chlamydiia</taxon>
        <taxon>Parachlamydiales</taxon>
        <taxon>Simkaniaceae</taxon>
        <taxon>Candidatus Neptunichlamydia</taxon>
    </lineage>
</organism>
<evidence type="ECO:0000256" key="8">
    <source>
        <dbReference type="ARBA" id="ARBA00022833"/>
    </source>
</evidence>
<evidence type="ECO:0000256" key="4">
    <source>
        <dbReference type="ARBA" id="ARBA00022670"/>
    </source>
</evidence>
<comment type="caution">
    <text evidence="14">The sequence shown here is derived from an EMBL/GenBank/DDBJ whole genome shotgun (WGS) entry which is preliminary data.</text>
</comment>
<keyword evidence="8" id="KW-0862">Zinc</keyword>
<proteinExistence type="inferred from homology"/>
<feature type="transmembrane region" description="Helical" evidence="12">
    <location>
        <begin position="86"/>
        <end position="107"/>
    </location>
</feature>
<keyword evidence="6" id="KW-0479">Metal-binding</keyword>
<gene>
    <name evidence="14" type="ORF">NEPTK9_000309</name>
</gene>
<evidence type="ECO:0000259" key="13">
    <source>
        <dbReference type="Pfam" id="PF02163"/>
    </source>
</evidence>
<evidence type="ECO:0000256" key="10">
    <source>
        <dbReference type="ARBA" id="ARBA00023049"/>
    </source>
</evidence>
<keyword evidence="10" id="KW-0482">Metalloprotease</keyword>
<keyword evidence="7" id="KW-0378">Hydrolase</keyword>
<reference evidence="14 15" key="1">
    <citation type="submission" date="2020-01" db="EMBL/GenBank/DDBJ databases">
        <title>Draft genome sequence of Cand. Neptunochlamydia vexilliferae K9.</title>
        <authorList>
            <person name="Schulz F."/>
            <person name="Koestlbacher S."/>
            <person name="Wascher F."/>
            <person name="Pizzetti I."/>
            <person name="Horn M."/>
        </authorList>
    </citation>
    <scope>NUCLEOTIDE SEQUENCE [LARGE SCALE GENOMIC DNA]</scope>
    <source>
        <strain evidence="14 15">K9</strain>
    </source>
</reference>
<evidence type="ECO:0000313" key="15">
    <source>
        <dbReference type="Proteomes" id="UP001194714"/>
    </source>
</evidence>
<evidence type="ECO:0000256" key="5">
    <source>
        <dbReference type="ARBA" id="ARBA00022692"/>
    </source>
</evidence>